<protein>
    <submittedName>
        <fullName evidence="7">Permease</fullName>
    </submittedName>
</protein>
<dbReference type="PANTHER" id="PTHR33529">
    <property type="entry name" value="SLR0882 PROTEIN-RELATED"/>
    <property type="match status" value="1"/>
</dbReference>
<evidence type="ECO:0000256" key="6">
    <source>
        <dbReference type="SAM" id="Phobius"/>
    </source>
</evidence>
<dbReference type="AlphaFoldDB" id="A0A0J7JVD9"/>
<comment type="caution">
    <text evidence="7">The sequence shown here is derived from an EMBL/GenBank/DDBJ whole genome shotgun (WGS) entry which is preliminary data.</text>
</comment>
<gene>
    <name evidence="7" type="ORF">RF55_24168</name>
</gene>
<dbReference type="Pfam" id="PF03739">
    <property type="entry name" value="LptF_LptG"/>
    <property type="match status" value="1"/>
</dbReference>
<evidence type="ECO:0000256" key="1">
    <source>
        <dbReference type="ARBA" id="ARBA00004651"/>
    </source>
</evidence>
<dbReference type="STRING" id="67767.A0A0J7JVD9"/>
<feature type="transmembrane region" description="Helical" evidence="6">
    <location>
        <begin position="81"/>
        <end position="102"/>
    </location>
</feature>
<keyword evidence="2" id="KW-1003">Cell membrane</keyword>
<comment type="subcellular location">
    <subcellularLocation>
        <location evidence="1">Cell membrane</location>
        <topology evidence="1">Multi-pass membrane protein</topology>
    </subcellularLocation>
</comment>
<evidence type="ECO:0000256" key="4">
    <source>
        <dbReference type="ARBA" id="ARBA00022989"/>
    </source>
</evidence>
<feature type="transmembrane region" description="Helical" evidence="6">
    <location>
        <begin position="114"/>
        <end position="135"/>
    </location>
</feature>
<dbReference type="EMBL" id="LBMM01028330">
    <property type="protein sequence ID" value="KMQ82102.1"/>
    <property type="molecule type" value="Genomic_DNA"/>
</dbReference>
<dbReference type="GO" id="GO:0015920">
    <property type="term" value="P:lipopolysaccharide transport"/>
    <property type="evidence" value="ECO:0007669"/>
    <property type="project" value="TreeGrafter"/>
</dbReference>
<name>A0A0J7JVD9_LASNI</name>
<evidence type="ECO:0000313" key="8">
    <source>
        <dbReference type="Proteomes" id="UP000036403"/>
    </source>
</evidence>
<sequence length="175" mass="19945">MVTGTRGRLYQESDGGNRFLELDEGWQYDIPLGTDNWRRIKYQRNDSALSNVQSEDDDDPAHAMPTATLIHAIDPDSRSEFAGRITAPFMVLVLIMLALPMSRQSPREPRYGRLLLAVLTFFVYHALLAICQAQIAKGHWHRSLSLWLVDGLLFAIAAWMFQRQYAVRKSPSRPA</sequence>
<keyword evidence="8" id="KW-1185">Reference proteome</keyword>
<keyword evidence="5 6" id="KW-0472">Membrane</keyword>
<evidence type="ECO:0000256" key="2">
    <source>
        <dbReference type="ARBA" id="ARBA00022475"/>
    </source>
</evidence>
<dbReference type="PaxDb" id="67767-A0A0J7JVD9"/>
<proteinExistence type="predicted"/>
<dbReference type="GO" id="GO:0043190">
    <property type="term" value="C:ATP-binding cassette (ABC) transporter complex"/>
    <property type="evidence" value="ECO:0007669"/>
    <property type="project" value="TreeGrafter"/>
</dbReference>
<evidence type="ECO:0000256" key="3">
    <source>
        <dbReference type="ARBA" id="ARBA00022692"/>
    </source>
</evidence>
<dbReference type="PANTHER" id="PTHR33529:SF7">
    <property type="entry name" value="LIPOPOLYSACCHARIDE EXPORT SYSTEM PERMEASE PROTEIN LPTF"/>
    <property type="match status" value="1"/>
</dbReference>
<dbReference type="Proteomes" id="UP000036403">
    <property type="component" value="Unassembled WGS sequence"/>
</dbReference>
<dbReference type="InterPro" id="IPR005495">
    <property type="entry name" value="LptG/LptF_permease"/>
</dbReference>
<feature type="transmembrane region" description="Helical" evidence="6">
    <location>
        <begin position="141"/>
        <end position="161"/>
    </location>
</feature>
<keyword evidence="3 6" id="KW-0812">Transmembrane</keyword>
<accession>A0A0J7JVD9</accession>
<keyword evidence="4 6" id="KW-1133">Transmembrane helix</keyword>
<evidence type="ECO:0000313" key="7">
    <source>
        <dbReference type="EMBL" id="KMQ82102.1"/>
    </source>
</evidence>
<evidence type="ECO:0000256" key="5">
    <source>
        <dbReference type="ARBA" id="ARBA00023136"/>
    </source>
</evidence>
<organism evidence="7 8">
    <name type="scientific">Lasius niger</name>
    <name type="common">Black garden ant</name>
    <dbReference type="NCBI Taxonomy" id="67767"/>
    <lineage>
        <taxon>Eukaryota</taxon>
        <taxon>Metazoa</taxon>
        <taxon>Ecdysozoa</taxon>
        <taxon>Arthropoda</taxon>
        <taxon>Hexapoda</taxon>
        <taxon>Insecta</taxon>
        <taxon>Pterygota</taxon>
        <taxon>Neoptera</taxon>
        <taxon>Endopterygota</taxon>
        <taxon>Hymenoptera</taxon>
        <taxon>Apocrita</taxon>
        <taxon>Aculeata</taxon>
        <taxon>Formicoidea</taxon>
        <taxon>Formicidae</taxon>
        <taxon>Formicinae</taxon>
        <taxon>Lasius</taxon>
        <taxon>Lasius</taxon>
    </lineage>
</organism>
<reference evidence="7 8" key="1">
    <citation type="submission" date="2015-04" db="EMBL/GenBank/DDBJ databases">
        <title>Lasius niger genome sequencing.</title>
        <authorList>
            <person name="Konorov E.A."/>
            <person name="Nikitin M.A."/>
            <person name="Kirill M.V."/>
            <person name="Chang P."/>
        </authorList>
    </citation>
    <scope>NUCLEOTIDE SEQUENCE [LARGE SCALE GENOMIC DNA]</scope>
    <source>
        <tissue evidence="7">Whole</tissue>
    </source>
</reference>